<feature type="non-terminal residue" evidence="2">
    <location>
        <position position="172"/>
    </location>
</feature>
<keyword evidence="3" id="KW-1185">Reference proteome</keyword>
<protein>
    <submittedName>
        <fullName evidence="2">Uncharacterized protein</fullName>
    </submittedName>
</protein>
<dbReference type="EMBL" id="JAEVHL010000368">
    <property type="protein sequence ID" value="MBM0279840.1"/>
    <property type="molecule type" value="Genomic_DNA"/>
</dbReference>
<organism evidence="2 3">
    <name type="scientific">Micromonospora tarensis</name>
    <dbReference type="NCBI Taxonomy" id="2806100"/>
    <lineage>
        <taxon>Bacteria</taxon>
        <taxon>Bacillati</taxon>
        <taxon>Actinomycetota</taxon>
        <taxon>Actinomycetes</taxon>
        <taxon>Micromonosporales</taxon>
        <taxon>Micromonosporaceae</taxon>
        <taxon>Micromonospora</taxon>
    </lineage>
</organism>
<reference evidence="2 3" key="1">
    <citation type="submission" date="2021-01" db="EMBL/GenBank/DDBJ databases">
        <title>Draft genome sequence of Micromonospora sp. strain STR1s_6.</title>
        <authorList>
            <person name="Karlyshev A."/>
            <person name="Jawad R."/>
        </authorList>
    </citation>
    <scope>NUCLEOTIDE SEQUENCE [LARGE SCALE GENOMIC DNA]</scope>
    <source>
        <strain evidence="2 3">STR1S-6</strain>
    </source>
</reference>
<evidence type="ECO:0000313" key="2">
    <source>
        <dbReference type="EMBL" id="MBM0279840.1"/>
    </source>
</evidence>
<name>A0ABS1YQW1_9ACTN</name>
<accession>A0ABS1YQW1</accession>
<proteinExistence type="predicted"/>
<gene>
    <name evidence="2" type="ORF">JM949_33935</name>
</gene>
<dbReference type="Proteomes" id="UP000622245">
    <property type="component" value="Unassembled WGS sequence"/>
</dbReference>
<feature type="compositionally biased region" description="Pro residues" evidence="1">
    <location>
        <begin position="56"/>
        <end position="66"/>
    </location>
</feature>
<evidence type="ECO:0000313" key="3">
    <source>
        <dbReference type="Proteomes" id="UP000622245"/>
    </source>
</evidence>
<sequence length="172" mass="18081">MSRSSTPGSPAGRPPAPTGHRAHSFDYAEDEDEVALDPALVTSPGHGAVGVFQAPRPVPRRTPPAEPTTVSAGENADIDSPFLDLFGGARPSTARAVTAGPSTREQPAIPHQPPPAVTRATPQLEPQWTPDDRPSAGERRAAGHPHSESRLPQQAGDRLPPLRQSRPDSSTP</sequence>
<feature type="compositionally biased region" description="Basic and acidic residues" evidence="1">
    <location>
        <begin position="130"/>
        <end position="149"/>
    </location>
</feature>
<evidence type="ECO:0000256" key="1">
    <source>
        <dbReference type="SAM" id="MobiDB-lite"/>
    </source>
</evidence>
<feature type="region of interest" description="Disordered" evidence="1">
    <location>
        <begin position="1"/>
        <end position="172"/>
    </location>
</feature>
<comment type="caution">
    <text evidence="2">The sequence shown here is derived from an EMBL/GenBank/DDBJ whole genome shotgun (WGS) entry which is preliminary data.</text>
</comment>